<organism evidence="3 5">
    <name type="scientific">Marivita cryptomonadis</name>
    <dbReference type="NCBI Taxonomy" id="505252"/>
    <lineage>
        <taxon>Bacteria</taxon>
        <taxon>Pseudomonadati</taxon>
        <taxon>Pseudomonadota</taxon>
        <taxon>Alphaproteobacteria</taxon>
        <taxon>Rhodobacterales</taxon>
        <taxon>Roseobacteraceae</taxon>
        <taxon>Marivita</taxon>
    </lineage>
</organism>
<dbReference type="Proteomes" id="UP000755667">
    <property type="component" value="Unassembled WGS sequence"/>
</dbReference>
<dbReference type="Gene3D" id="1.10.10.2520">
    <property type="entry name" value="Cell wall hydrolase SleB, domain 1"/>
    <property type="match status" value="1"/>
</dbReference>
<evidence type="ECO:0000313" key="3">
    <source>
        <dbReference type="EMBL" id="MBM2411262.1"/>
    </source>
</evidence>
<feature type="domain" description="Cell wall hydrolase SleB" evidence="2">
    <location>
        <begin position="90"/>
        <end position="200"/>
    </location>
</feature>
<dbReference type="EMBL" id="JAFBXF010000002">
    <property type="protein sequence ID" value="MBM2415929.1"/>
    <property type="molecule type" value="Genomic_DNA"/>
</dbReference>
<name>A0A9Q2P8K1_9RHOB</name>
<keyword evidence="3" id="KW-0378">Hydrolase</keyword>
<evidence type="ECO:0000256" key="1">
    <source>
        <dbReference type="SAM" id="SignalP"/>
    </source>
</evidence>
<proteinExistence type="predicted"/>
<reference evidence="3 6" key="1">
    <citation type="submission" date="2021-01" db="EMBL/GenBank/DDBJ databases">
        <title>Diatom-associated Roseobacters Show Island Model of Population Structure.</title>
        <authorList>
            <person name="Qu L."/>
            <person name="Feng X."/>
            <person name="Chen Y."/>
            <person name="Li L."/>
            <person name="Wang X."/>
            <person name="Hu Z."/>
            <person name="Wang H."/>
            <person name="Luo H."/>
        </authorList>
    </citation>
    <scope>NUCLEOTIDE SEQUENCE</scope>
    <source>
        <strain evidence="4 6">CC28-63</strain>
        <strain evidence="3">CC28-69</strain>
    </source>
</reference>
<dbReference type="RefSeq" id="WP_171046152.1">
    <property type="nucleotide sequence ID" value="NZ_JAFBWX010000002.1"/>
</dbReference>
<comment type="caution">
    <text evidence="3">The sequence shown here is derived from an EMBL/GenBank/DDBJ whole genome shotgun (WGS) entry which is preliminary data.</text>
</comment>
<feature type="chain" id="PRO_5040405787" evidence="1">
    <location>
        <begin position="21"/>
        <end position="210"/>
    </location>
</feature>
<keyword evidence="6" id="KW-1185">Reference proteome</keyword>
<dbReference type="Pfam" id="PF07486">
    <property type="entry name" value="Hydrolase_2"/>
    <property type="match status" value="1"/>
</dbReference>
<gene>
    <name evidence="3" type="ORF">JQX41_03025</name>
    <name evidence="4" type="ORF">JQX48_03025</name>
</gene>
<sequence>MTRLFALIMAAIIAATPTLAERTKEAAQELLNQEKSVLASAGQSHLTSLVTPVSRNAAIYNASWLNAQDAAAGGAQWECLAEALYFEARGETIKGQFAVAEVIMNRVKSGRFPNSVCGVINQGTGKKYQCQFTYTCDGIPERIREPKAWDRVGQVARAILDGRAPMNLTDGATHYHTTAVRPRWSRTYTKTASIGVHVFYRHTWRVSSNS</sequence>
<evidence type="ECO:0000313" key="5">
    <source>
        <dbReference type="Proteomes" id="UP000755667"/>
    </source>
</evidence>
<dbReference type="EMBL" id="JAFBXE010000002">
    <property type="protein sequence ID" value="MBM2411262.1"/>
    <property type="molecule type" value="Genomic_DNA"/>
</dbReference>
<dbReference type="InterPro" id="IPR042047">
    <property type="entry name" value="SleB_dom1"/>
</dbReference>
<evidence type="ECO:0000313" key="6">
    <source>
        <dbReference type="Proteomes" id="UP000809440"/>
    </source>
</evidence>
<dbReference type="InterPro" id="IPR011105">
    <property type="entry name" value="Cell_wall_hydrolase_SleB"/>
</dbReference>
<dbReference type="AlphaFoldDB" id="A0A9Q2P8K1"/>
<evidence type="ECO:0000313" key="4">
    <source>
        <dbReference type="EMBL" id="MBM2415929.1"/>
    </source>
</evidence>
<evidence type="ECO:0000259" key="2">
    <source>
        <dbReference type="Pfam" id="PF07486"/>
    </source>
</evidence>
<protein>
    <submittedName>
        <fullName evidence="3">Cell wall hydrolase</fullName>
    </submittedName>
</protein>
<feature type="signal peptide" evidence="1">
    <location>
        <begin position="1"/>
        <end position="20"/>
    </location>
</feature>
<accession>A0A9Q2P8K1</accession>
<dbReference type="Proteomes" id="UP000809440">
    <property type="component" value="Unassembled WGS sequence"/>
</dbReference>
<dbReference type="GO" id="GO:0016787">
    <property type="term" value="F:hydrolase activity"/>
    <property type="evidence" value="ECO:0007669"/>
    <property type="project" value="UniProtKB-KW"/>
</dbReference>
<keyword evidence="1" id="KW-0732">Signal</keyword>